<comment type="cofactor">
    <cofactor evidence="1">
        <name>Fe cation</name>
        <dbReference type="ChEBI" id="CHEBI:24875"/>
    </cofactor>
</comment>
<evidence type="ECO:0000313" key="8">
    <source>
        <dbReference type="Proteomes" id="UP000190744"/>
    </source>
</evidence>
<dbReference type="PANTHER" id="PTHR20883">
    <property type="entry name" value="PHYTANOYL-COA DIOXYGENASE DOMAIN CONTAINING 1"/>
    <property type="match status" value="1"/>
</dbReference>
<evidence type="ECO:0000313" key="7">
    <source>
        <dbReference type="EMBL" id="OOQ89675.1"/>
    </source>
</evidence>
<keyword evidence="5" id="KW-0560">Oxidoreductase</keyword>
<name>A0A1S9RW03_PENBI</name>
<dbReference type="PANTHER" id="PTHR20883:SF19">
    <property type="entry name" value="MULTIFUNCTIONAL DIOXYGENASE AUSE"/>
    <property type="match status" value="1"/>
</dbReference>
<comment type="similarity">
    <text evidence="2">Belongs to the PhyH family.</text>
</comment>
<evidence type="ECO:0000256" key="2">
    <source>
        <dbReference type="ARBA" id="ARBA00005830"/>
    </source>
</evidence>
<organism evidence="7 8">
    <name type="scientific">Penicillium brasilianum</name>
    <dbReference type="NCBI Taxonomy" id="104259"/>
    <lineage>
        <taxon>Eukaryota</taxon>
        <taxon>Fungi</taxon>
        <taxon>Dikarya</taxon>
        <taxon>Ascomycota</taxon>
        <taxon>Pezizomycotina</taxon>
        <taxon>Eurotiomycetes</taxon>
        <taxon>Eurotiomycetidae</taxon>
        <taxon>Eurotiales</taxon>
        <taxon>Aspergillaceae</taxon>
        <taxon>Penicillium</taxon>
    </lineage>
</organism>
<dbReference type="Proteomes" id="UP000190744">
    <property type="component" value="Unassembled WGS sequence"/>
</dbReference>
<evidence type="ECO:0000256" key="5">
    <source>
        <dbReference type="ARBA" id="ARBA00023002"/>
    </source>
</evidence>
<dbReference type="InterPro" id="IPR008775">
    <property type="entry name" value="Phytyl_CoA_dOase-like"/>
</dbReference>
<comment type="caution">
    <text evidence="7">The sequence shown here is derived from an EMBL/GenBank/DDBJ whole genome shotgun (WGS) entry which is preliminary data.</text>
</comment>
<keyword evidence="6" id="KW-0408">Iron</keyword>
<sequence length="229" mass="25325">MTPSLTLQYLYRVNLTPIDDLLAAYYRDGGVIISGLLTLDQVARFDAEISSALSKTNTGNESSSENMKTFHGSNTKRLTYMTSISETFRKDILDHDLVHELTQKTLSKGLNIANYWLNSSQIIEIGPGNPAQVLHRDCFYPLIPRYRDSPEVINNFLIALTEYKEGYGATRVIPGSHLWEDFDDLGSIAQTVPAEMEAGDALWICGNVVHGGGGWCKCLEGLPSSGFID</sequence>
<reference evidence="8" key="1">
    <citation type="submission" date="2015-09" db="EMBL/GenBank/DDBJ databases">
        <authorList>
            <person name="Fill T.P."/>
            <person name="Baretta J.F."/>
            <person name="de Almeida L.G."/>
            <person name="Rocha M."/>
            <person name="de Souza D.H."/>
            <person name="Malavazi I."/>
            <person name="Cerdeira L.T."/>
            <person name="Hong H."/>
            <person name="Samborskyy M."/>
            <person name="de Vasconcelos A.T."/>
            <person name="Leadlay P."/>
            <person name="Rodrigues-Filho E."/>
        </authorList>
    </citation>
    <scope>NUCLEOTIDE SEQUENCE [LARGE SCALE GENOMIC DNA]</scope>
    <source>
        <strain evidence="8">LaBioMMi 136</strain>
    </source>
</reference>
<keyword evidence="3" id="KW-0479">Metal-binding</keyword>
<proteinExistence type="inferred from homology"/>
<dbReference type="EMBL" id="LJBN01000104">
    <property type="protein sequence ID" value="OOQ89675.1"/>
    <property type="molecule type" value="Genomic_DNA"/>
</dbReference>
<dbReference type="Pfam" id="PF05721">
    <property type="entry name" value="PhyH"/>
    <property type="match status" value="1"/>
</dbReference>
<evidence type="ECO:0000256" key="1">
    <source>
        <dbReference type="ARBA" id="ARBA00001962"/>
    </source>
</evidence>
<evidence type="ECO:0000256" key="3">
    <source>
        <dbReference type="ARBA" id="ARBA00022723"/>
    </source>
</evidence>
<dbReference type="AlphaFoldDB" id="A0A1S9RW03"/>
<dbReference type="GO" id="GO:0046872">
    <property type="term" value="F:metal ion binding"/>
    <property type="evidence" value="ECO:0007669"/>
    <property type="project" value="UniProtKB-KW"/>
</dbReference>
<dbReference type="Gene3D" id="2.60.120.620">
    <property type="entry name" value="q2cbj1_9rhob like domain"/>
    <property type="match status" value="1"/>
</dbReference>
<protein>
    <submittedName>
        <fullName evidence="7">Protein involved in biosynthesis of mitomycin antibiotics or polyketide fumonisin</fullName>
    </submittedName>
</protein>
<evidence type="ECO:0000256" key="6">
    <source>
        <dbReference type="ARBA" id="ARBA00023004"/>
    </source>
</evidence>
<dbReference type="GO" id="GO:0051213">
    <property type="term" value="F:dioxygenase activity"/>
    <property type="evidence" value="ECO:0007669"/>
    <property type="project" value="UniProtKB-KW"/>
</dbReference>
<keyword evidence="4" id="KW-0223">Dioxygenase</keyword>
<evidence type="ECO:0000256" key="4">
    <source>
        <dbReference type="ARBA" id="ARBA00022964"/>
    </source>
</evidence>
<accession>A0A1S9RW03</accession>
<dbReference type="SUPFAM" id="SSF51197">
    <property type="entry name" value="Clavaminate synthase-like"/>
    <property type="match status" value="1"/>
</dbReference>
<gene>
    <name evidence="7" type="ORF">PEBR_07455</name>
</gene>